<feature type="non-terminal residue" evidence="1">
    <location>
        <position position="91"/>
    </location>
</feature>
<organism evidence="1 2">
    <name type="scientific">Actinobacillus pleuropneumoniae</name>
    <name type="common">Haemophilus pleuropneumoniae</name>
    <dbReference type="NCBI Taxonomy" id="715"/>
    <lineage>
        <taxon>Bacteria</taxon>
        <taxon>Pseudomonadati</taxon>
        <taxon>Pseudomonadota</taxon>
        <taxon>Gammaproteobacteria</taxon>
        <taxon>Pasteurellales</taxon>
        <taxon>Pasteurellaceae</taxon>
        <taxon>Actinobacillus</taxon>
    </lineage>
</organism>
<reference evidence="1" key="2">
    <citation type="submission" date="2022-12" db="EMBL/GenBank/DDBJ databases">
        <authorList>
            <person name="Kardos G."/>
            <person name="Sarkozi R."/>
            <person name="Laczko L."/>
            <person name="Marton S."/>
            <person name="Makrai L."/>
            <person name="Banyai K."/>
            <person name="Fodor L."/>
        </authorList>
    </citation>
    <scope>NUCLEOTIDE SEQUENCE</scope>
    <source>
        <strain evidence="1">84/14</strain>
    </source>
</reference>
<dbReference type="EMBL" id="JAPQFC010001397">
    <property type="protein sequence ID" value="MCY6525140.1"/>
    <property type="molecule type" value="Genomic_DNA"/>
</dbReference>
<reference evidence="1" key="1">
    <citation type="journal article" date="2021" name="Vet Sci">
        <title>O-Serogroups and Pathovirotypes of Escherichia coli Isolated from Post-Weaning Piglets Showing Diarrhoea and/or Oedema in South Korea.</title>
        <authorList>
            <person name="Byun J.W."/>
            <person name="Moon B.Y."/>
            <person name="Do K.H."/>
            <person name="Lee K."/>
            <person name="Lee H.Y."/>
            <person name="Kim W.I."/>
            <person name="So B."/>
            <person name="Lee W.K."/>
        </authorList>
    </citation>
    <scope>NUCLEOTIDE SEQUENCE</scope>
    <source>
        <strain evidence="1">84/14</strain>
    </source>
</reference>
<evidence type="ECO:0000313" key="2">
    <source>
        <dbReference type="Proteomes" id="UP001077788"/>
    </source>
</evidence>
<comment type="caution">
    <text evidence="1">The sequence shown here is derived from an EMBL/GenBank/DDBJ whole genome shotgun (WGS) entry which is preliminary data.</text>
</comment>
<accession>A0A9Q4DM22</accession>
<feature type="non-terminal residue" evidence="1">
    <location>
        <position position="1"/>
    </location>
</feature>
<dbReference type="AlphaFoldDB" id="A0A9Q4DM22"/>
<proteinExistence type="predicted"/>
<sequence length="91" mass="10461">KYIQTIADQTIMDSISYSSSYVSSFEMFFEEDICSSTCSEFFEDQERALIYERKSKAREKDISFSQQEVALANLHVFQDPLASLLQPAVKV</sequence>
<protein>
    <submittedName>
        <fullName evidence="1">Uncharacterized protein</fullName>
    </submittedName>
</protein>
<name>A0A9Q4DM22_ACTPL</name>
<gene>
    <name evidence="1" type="ORF">OYG11_13160</name>
</gene>
<dbReference type="Proteomes" id="UP001077788">
    <property type="component" value="Unassembled WGS sequence"/>
</dbReference>
<evidence type="ECO:0000313" key="1">
    <source>
        <dbReference type="EMBL" id="MCY6525140.1"/>
    </source>
</evidence>